<feature type="transmembrane region" description="Helical" evidence="1">
    <location>
        <begin position="66"/>
        <end position="88"/>
    </location>
</feature>
<keyword evidence="3" id="KW-1185">Reference proteome</keyword>
<dbReference type="AlphaFoldDB" id="A0A6G7YFM1"/>
<sequence length="124" mass="12565">MTQHSVADTSIHETGHETNVDRGARTRGLLGLVLSFVALMGGGVLASGLFYVLLHSEQTSDPQLEILVRAVPTVLLGVVGAALGVSVARSADDVAAPSGQCAVFLGLLAVLVAVGIGVVDASYV</sequence>
<evidence type="ECO:0000256" key="1">
    <source>
        <dbReference type="SAM" id="Phobius"/>
    </source>
</evidence>
<proteinExistence type="predicted"/>
<dbReference type="RefSeq" id="WP_166317756.1">
    <property type="nucleotide sequence ID" value="NZ_CP049866.1"/>
</dbReference>
<reference evidence="2 3" key="1">
    <citation type="submission" date="2020-03" db="EMBL/GenBank/DDBJ databases">
        <title>Nocardioides sp. nov., isolated from fish.</title>
        <authorList>
            <person name="Hyun D.-W."/>
            <person name="Bae J.-W."/>
        </authorList>
    </citation>
    <scope>NUCLEOTIDE SEQUENCE [LARGE SCALE GENOMIC DNA]</scope>
    <source>
        <strain evidence="2 3">HDW12A</strain>
    </source>
</reference>
<dbReference type="EMBL" id="CP049866">
    <property type="protein sequence ID" value="QIK75605.1"/>
    <property type="molecule type" value="Genomic_DNA"/>
</dbReference>
<keyword evidence="1" id="KW-1133">Transmembrane helix</keyword>
<name>A0A6G7YFM1_9ACTN</name>
<keyword evidence="1" id="KW-0472">Membrane</keyword>
<organism evidence="2 3">
    <name type="scientific">Nocardioides piscis</name>
    <dbReference type="NCBI Taxonomy" id="2714938"/>
    <lineage>
        <taxon>Bacteria</taxon>
        <taxon>Bacillati</taxon>
        <taxon>Actinomycetota</taxon>
        <taxon>Actinomycetes</taxon>
        <taxon>Propionibacteriales</taxon>
        <taxon>Nocardioidaceae</taxon>
        <taxon>Nocardioides</taxon>
    </lineage>
</organism>
<protein>
    <submittedName>
        <fullName evidence="2">Uncharacterized protein</fullName>
    </submittedName>
</protein>
<feature type="transmembrane region" description="Helical" evidence="1">
    <location>
        <begin position="100"/>
        <end position="119"/>
    </location>
</feature>
<feature type="transmembrane region" description="Helical" evidence="1">
    <location>
        <begin position="29"/>
        <end position="54"/>
    </location>
</feature>
<accession>A0A6G7YFM1</accession>
<gene>
    <name evidence="2" type="ORF">G7071_09265</name>
</gene>
<dbReference type="Proteomes" id="UP000502035">
    <property type="component" value="Chromosome"/>
</dbReference>
<dbReference type="KEGG" id="npi:G7071_09265"/>
<keyword evidence="1" id="KW-0812">Transmembrane</keyword>
<evidence type="ECO:0000313" key="2">
    <source>
        <dbReference type="EMBL" id="QIK75605.1"/>
    </source>
</evidence>
<evidence type="ECO:0000313" key="3">
    <source>
        <dbReference type="Proteomes" id="UP000502035"/>
    </source>
</evidence>